<dbReference type="InterPro" id="IPR041522">
    <property type="entry name" value="CdaR_GGDEF"/>
</dbReference>
<protein>
    <recommendedName>
        <fullName evidence="2">GAF domain-containing protein</fullName>
    </recommendedName>
</protein>
<dbReference type="Gene3D" id="3.30.450.40">
    <property type="match status" value="1"/>
</dbReference>
<feature type="domain" description="GAF" evidence="2">
    <location>
        <begin position="84"/>
        <end position="234"/>
    </location>
</feature>
<reference evidence="3" key="2">
    <citation type="submission" date="2020-09" db="EMBL/GenBank/DDBJ databases">
        <authorList>
            <person name="Sun Q."/>
            <person name="Ohkuma M."/>
        </authorList>
    </citation>
    <scope>NUCLEOTIDE SEQUENCE</scope>
    <source>
        <strain evidence="3">JCM 3086</strain>
    </source>
</reference>
<evidence type="ECO:0000313" key="4">
    <source>
        <dbReference type="Proteomes" id="UP000657574"/>
    </source>
</evidence>
<dbReference type="PANTHER" id="PTHR33744">
    <property type="entry name" value="CARBOHYDRATE DIACID REGULATOR"/>
    <property type="match status" value="1"/>
</dbReference>
<comment type="similarity">
    <text evidence="1">Belongs to the CdaR family.</text>
</comment>
<gene>
    <name evidence="3" type="ORF">GCM10010121_015940</name>
</gene>
<dbReference type="EMBL" id="BMQA01000004">
    <property type="protein sequence ID" value="GGJ06300.1"/>
    <property type="molecule type" value="Genomic_DNA"/>
</dbReference>
<dbReference type="Proteomes" id="UP000657574">
    <property type="component" value="Unassembled WGS sequence"/>
</dbReference>
<evidence type="ECO:0000313" key="3">
    <source>
        <dbReference type="EMBL" id="GGJ06300.1"/>
    </source>
</evidence>
<comment type="caution">
    <text evidence="3">The sequence shown here is derived from an EMBL/GenBank/DDBJ whole genome shotgun (WGS) entry which is preliminary data.</text>
</comment>
<keyword evidence="4" id="KW-1185">Reference proteome</keyword>
<dbReference type="Gene3D" id="1.10.10.2840">
    <property type="entry name" value="PucR C-terminal helix-turn-helix domain"/>
    <property type="match status" value="1"/>
</dbReference>
<dbReference type="SUPFAM" id="SSF55781">
    <property type="entry name" value="GAF domain-like"/>
    <property type="match status" value="1"/>
</dbReference>
<dbReference type="InterPro" id="IPR029016">
    <property type="entry name" value="GAF-like_dom_sf"/>
</dbReference>
<accession>A0A917NJV4</accession>
<dbReference type="SMART" id="SM00065">
    <property type="entry name" value="GAF"/>
    <property type="match status" value="1"/>
</dbReference>
<dbReference type="InterPro" id="IPR051448">
    <property type="entry name" value="CdaR-like_regulators"/>
</dbReference>
<dbReference type="AlphaFoldDB" id="A0A917NJV4"/>
<dbReference type="InterPro" id="IPR042070">
    <property type="entry name" value="PucR_C-HTH_sf"/>
</dbReference>
<evidence type="ECO:0000256" key="1">
    <source>
        <dbReference type="ARBA" id="ARBA00006754"/>
    </source>
</evidence>
<dbReference type="Pfam" id="PF17853">
    <property type="entry name" value="GGDEF_2"/>
    <property type="match status" value="1"/>
</dbReference>
<dbReference type="InterPro" id="IPR025736">
    <property type="entry name" value="PucR_C-HTH_dom"/>
</dbReference>
<organism evidence="3 4">
    <name type="scientific">Streptomyces brasiliensis</name>
    <dbReference type="NCBI Taxonomy" id="1954"/>
    <lineage>
        <taxon>Bacteria</taxon>
        <taxon>Bacillati</taxon>
        <taxon>Actinomycetota</taxon>
        <taxon>Actinomycetes</taxon>
        <taxon>Kitasatosporales</taxon>
        <taxon>Streptomycetaceae</taxon>
        <taxon>Streptomyces</taxon>
    </lineage>
</organism>
<sequence length="636" mass="67278">MADPGGDGRYRSWLEMLIDGASLAELESHRALRLSSAGSGQTAEIEAEARRAIHLHALLAERKRHAAELTVLNDLARQLTALRHPNEVLDEVAAQTRRLLGVDVAFIMLADDQGLLRIELVSGSLGSALRGIELLPGVGLGGRVLYDGQPYWSEDYVADPELRHDPDTDAAAGKERIGGILGVPLRMGTGTIGVLVAADRRPRKFSEHEVALLVSLAAHAAVAIHNAELFDQCHRAAEKLQRSNESVRRTVGLHERLTNIVLVGGGLTEVVDAIGEVLSADVLFLDADATVISTNGPTSALAGNVRDLRALASGFSDPGDRRTHTGQAAGTCWASTPIVIAEDLAGCLIALRGQPFDDDGTRFLEAGATVVGLALASDRAVAEAERRAQGEFVTALLGGHTDDTTLRRRATAAGMNLGKVRCVVVLDPGHGDAAAATATAVRLAHDAGGWSANYNGHAVALLPSAALGDVRDRLRSLTADGAVTGGIASTGGTADEVREAYRKASDCTALLTALGRAGTCAVADEVGVYQSLFARSGREELKRFIDTTIGALLSYDCAHQTELTRTLEAYLSRASRHTATAQALHIHANTLYQRLAKIGEILGGTWKDPDFAIEVQFALRLHRLSTALDHPPGRPS</sequence>
<dbReference type="InterPro" id="IPR003018">
    <property type="entry name" value="GAF"/>
</dbReference>
<dbReference type="Pfam" id="PF13185">
    <property type="entry name" value="GAF_2"/>
    <property type="match status" value="1"/>
</dbReference>
<proteinExistence type="inferred from homology"/>
<dbReference type="PANTHER" id="PTHR33744:SF1">
    <property type="entry name" value="DNA-BINDING TRANSCRIPTIONAL ACTIVATOR ADER"/>
    <property type="match status" value="1"/>
</dbReference>
<reference evidence="3" key="1">
    <citation type="journal article" date="2014" name="Int. J. Syst. Evol. Microbiol.">
        <title>Complete genome sequence of Corynebacterium casei LMG S-19264T (=DSM 44701T), isolated from a smear-ripened cheese.</title>
        <authorList>
            <consortium name="US DOE Joint Genome Institute (JGI-PGF)"/>
            <person name="Walter F."/>
            <person name="Albersmeier A."/>
            <person name="Kalinowski J."/>
            <person name="Ruckert C."/>
        </authorList>
    </citation>
    <scope>NUCLEOTIDE SEQUENCE</scope>
    <source>
        <strain evidence="3">JCM 3086</strain>
    </source>
</reference>
<dbReference type="Pfam" id="PF13556">
    <property type="entry name" value="HTH_30"/>
    <property type="match status" value="1"/>
</dbReference>
<evidence type="ECO:0000259" key="2">
    <source>
        <dbReference type="SMART" id="SM00065"/>
    </source>
</evidence>
<name>A0A917NJV4_9ACTN</name>